<sequence>MASPRRCGAMAWSLCGTSVAMVSPHAARLRARLQAPV</sequence>
<evidence type="ECO:0000313" key="1">
    <source>
        <dbReference type="EMBL" id="JAD33763.1"/>
    </source>
</evidence>
<proteinExistence type="predicted"/>
<dbReference type="AlphaFoldDB" id="A0A0A8Z7W9"/>
<accession>A0A0A8Z7W9</accession>
<reference evidence="1" key="2">
    <citation type="journal article" date="2015" name="Data Brief">
        <title>Shoot transcriptome of the giant reed, Arundo donax.</title>
        <authorList>
            <person name="Barrero R.A."/>
            <person name="Guerrero F.D."/>
            <person name="Moolhuijzen P."/>
            <person name="Goolsby J.A."/>
            <person name="Tidwell J."/>
            <person name="Bellgard S.E."/>
            <person name="Bellgard M.I."/>
        </authorList>
    </citation>
    <scope>NUCLEOTIDE SEQUENCE</scope>
    <source>
        <tissue evidence="1">Shoot tissue taken approximately 20 cm above the soil surface</tissue>
    </source>
</reference>
<reference evidence="1" key="1">
    <citation type="submission" date="2014-09" db="EMBL/GenBank/DDBJ databases">
        <authorList>
            <person name="Magalhaes I.L.F."/>
            <person name="Oliveira U."/>
            <person name="Santos F.R."/>
            <person name="Vidigal T.H.D.A."/>
            <person name="Brescovit A.D."/>
            <person name="Santos A.J."/>
        </authorList>
    </citation>
    <scope>NUCLEOTIDE SEQUENCE</scope>
    <source>
        <tissue evidence="1">Shoot tissue taken approximately 20 cm above the soil surface</tissue>
    </source>
</reference>
<dbReference type="EMBL" id="GBRH01264132">
    <property type="protein sequence ID" value="JAD33763.1"/>
    <property type="molecule type" value="Transcribed_RNA"/>
</dbReference>
<organism evidence="1">
    <name type="scientific">Arundo donax</name>
    <name type="common">Giant reed</name>
    <name type="synonym">Donax arundinaceus</name>
    <dbReference type="NCBI Taxonomy" id="35708"/>
    <lineage>
        <taxon>Eukaryota</taxon>
        <taxon>Viridiplantae</taxon>
        <taxon>Streptophyta</taxon>
        <taxon>Embryophyta</taxon>
        <taxon>Tracheophyta</taxon>
        <taxon>Spermatophyta</taxon>
        <taxon>Magnoliopsida</taxon>
        <taxon>Liliopsida</taxon>
        <taxon>Poales</taxon>
        <taxon>Poaceae</taxon>
        <taxon>PACMAD clade</taxon>
        <taxon>Arundinoideae</taxon>
        <taxon>Arundineae</taxon>
        <taxon>Arundo</taxon>
    </lineage>
</organism>
<protein>
    <submittedName>
        <fullName evidence="1">Uncharacterized protein</fullName>
    </submittedName>
</protein>
<name>A0A0A8Z7W9_ARUDO</name>